<proteinExistence type="predicted"/>
<dbReference type="Proteomes" id="UP001060215">
    <property type="component" value="Chromosome 5"/>
</dbReference>
<accession>A0ACC0HEM6</accession>
<name>A0ACC0HEM6_9ERIC</name>
<gene>
    <name evidence="1" type="ORF">LOK49_LG06G02544</name>
</gene>
<evidence type="ECO:0000313" key="2">
    <source>
        <dbReference type="Proteomes" id="UP001060215"/>
    </source>
</evidence>
<comment type="caution">
    <text evidence="1">The sequence shown here is derived from an EMBL/GenBank/DDBJ whole genome shotgun (WGS) entry which is preliminary data.</text>
</comment>
<organism evidence="1 2">
    <name type="scientific">Camellia lanceoleosa</name>
    <dbReference type="NCBI Taxonomy" id="1840588"/>
    <lineage>
        <taxon>Eukaryota</taxon>
        <taxon>Viridiplantae</taxon>
        <taxon>Streptophyta</taxon>
        <taxon>Embryophyta</taxon>
        <taxon>Tracheophyta</taxon>
        <taxon>Spermatophyta</taxon>
        <taxon>Magnoliopsida</taxon>
        <taxon>eudicotyledons</taxon>
        <taxon>Gunneridae</taxon>
        <taxon>Pentapetalae</taxon>
        <taxon>asterids</taxon>
        <taxon>Ericales</taxon>
        <taxon>Theaceae</taxon>
        <taxon>Camellia</taxon>
    </lineage>
</organism>
<sequence length="222" mass="24389">MKDVSRCFVKLCGSVGIFGRPEMNVFNHTPVDPVFVVTKAPRDEAEYIAAQMSLSSSIGADSGNRVEEMPRWRPPAPGFLKVNCDVAVNLRSSSGATAIVLRDAHGSLVNGMVRAVAVSSATLVCLMVISLNLTMVEVEGDNKQVIQLYVKMHHHGSVALLLMIFGPWLGKTLSFKSYSRKANGVAHWVAQACLGFIFLSIGCPSLLWLCYQFCPIQYNWFF</sequence>
<evidence type="ECO:0000313" key="1">
    <source>
        <dbReference type="EMBL" id="KAI8011710.1"/>
    </source>
</evidence>
<reference evidence="1 2" key="1">
    <citation type="journal article" date="2022" name="Plant J.">
        <title>Chromosome-level genome of Camellia lanceoleosa provides a valuable resource for understanding genome evolution and self-incompatibility.</title>
        <authorList>
            <person name="Gong W."/>
            <person name="Xiao S."/>
            <person name="Wang L."/>
            <person name="Liao Z."/>
            <person name="Chang Y."/>
            <person name="Mo W."/>
            <person name="Hu G."/>
            <person name="Li W."/>
            <person name="Zhao G."/>
            <person name="Zhu H."/>
            <person name="Hu X."/>
            <person name="Ji K."/>
            <person name="Xiang X."/>
            <person name="Song Q."/>
            <person name="Yuan D."/>
            <person name="Jin S."/>
            <person name="Zhang L."/>
        </authorList>
    </citation>
    <scope>NUCLEOTIDE SEQUENCE [LARGE SCALE GENOMIC DNA]</scope>
    <source>
        <strain evidence="1">SQ_2022a</strain>
    </source>
</reference>
<dbReference type="EMBL" id="CM045762">
    <property type="protein sequence ID" value="KAI8011710.1"/>
    <property type="molecule type" value="Genomic_DNA"/>
</dbReference>
<protein>
    <submittedName>
        <fullName evidence="1">Uncharacterized protein</fullName>
    </submittedName>
</protein>
<keyword evidence="2" id="KW-1185">Reference proteome</keyword>